<dbReference type="PANTHER" id="PTHR32063">
    <property type="match status" value="1"/>
</dbReference>
<reference evidence="1" key="1">
    <citation type="journal article" date="2012" name="Science">
        <title>Fermentation, hydrogen, and sulfur metabolism in multiple uncultivated bacterial phyla.</title>
        <authorList>
            <person name="Wrighton K.C."/>
            <person name="Thomas B.C."/>
            <person name="Sharon I."/>
            <person name="Miller C.S."/>
            <person name="Castelle C.J."/>
            <person name="VerBerkmoes N.C."/>
            <person name="Wilkins M.J."/>
            <person name="Hettich R.L."/>
            <person name="Lipton M.S."/>
            <person name="Williams K.H."/>
            <person name="Long P.E."/>
            <person name="Banfield J.F."/>
        </authorList>
    </citation>
    <scope>NUCLEOTIDE SEQUENCE [LARGE SCALE GENOMIC DNA]</scope>
</reference>
<comment type="caution">
    <text evidence="1">The sequence shown here is derived from an EMBL/GenBank/DDBJ whole genome shotgun (WGS) entry which is preliminary data.</text>
</comment>
<sequence length="72" mass="7861">MRVDKMEWSPELVIRGSLERVVPVLMTALTASFALLPLIVSGPAMGKELLFPLATVIFGGLVFSTAIELFLR</sequence>
<feature type="non-terminal residue" evidence="1">
    <location>
        <position position="72"/>
    </location>
</feature>
<accession>K1XGN8</accession>
<proteinExistence type="predicted"/>
<dbReference type="InterPro" id="IPR001036">
    <property type="entry name" value="Acrflvin-R"/>
</dbReference>
<dbReference type="Gene3D" id="1.20.1640.10">
    <property type="entry name" value="Multidrug efflux transporter AcrB transmembrane domain"/>
    <property type="match status" value="1"/>
</dbReference>
<organism evidence="1">
    <name type="scientific">uncultured bacterium</name>
    <name type="common">gcode 4</name>
    <dbReference type="NCBI Taxonomy" id="1234023"/>
    <lineage>
        <taxon>Bacteria</taxon>
        <taxon>environmental samples</taxon>
    </lineage>
</organism>
<evidence type="ECO:0000313" key="1">
    <source>
        <dbReference type="EMBL" id="EKD29460.1"/>
    </source>
</evidence>
<protein>
    <submittedName>
        <fullName evidence="1">Cation efflux system protein, AcrB/AcrD/AcrF family protein</fullName>
    </submittedName>
</protein>
<dbReference type="EMBL" id="AMFJ01034398">
    <property type="protein sequence ID" value="EKD29460.1"/>
    <property type="molecule type" value="Genomic_DNA"/>
</dbReference>
<dbReference type="PANTHER" id="PTHR32063:SF4">
    <property type="entry name" value="SLR6043 PROTEIN"/>
    <property type="match status" value="1"/>
</dbReference>
<gene>
    <name evidence="1" type="ORF">ACD_78C00398G0001</name>
</gene>
<dbReference type="AlphaFoldDB" id="K1XGN8"/>
<dbReference type="GO" id="GO:0042910">
    <property type="term" value="F:xenobiotic transmembrane transporter activity"/>
    <property type="evidence" value="ECO:0007669"/>
    <property type="project" value="TreeGrafter"/>
</dbReference>
<dbReference type="GO" id="GO:0005886">
    <property type="term" value="C:plasma membrane"/>
    <property type="evidence" value="ECO:0007669"/>
    <property type="project" value="TreeGrafter"/>
</dbReference>
<name>K1XGN8_9BACT</name>
<dbReference type="Pfam" id="PF00873">
    <property type="entry name" value="ACR_tran"/>
    <property type="match status" value="1"/>
</dbReference>
<dbReference type="SUPFAM" id="SSF82866">
    <property type="entry name" value="Multidrug efflux transporter AcrB transmembrane domain"/>
    <property type="match status" value="1"/>
</dbReference>